<proteinExistence type="predicted"/>
<dbReference type="AlphaFoldDB" id="R8QXS4"/>
<evidence type="ECO:0000313" key="2">
    <source>
        <dbReference type="Proteomes" id="UP000014019"/>
    </source>
</evidence>
<organism evidence="1 2">
    <name type="scientific">Bacillus cereus VD118</name>
    <dbReference type="NCBI Taxonomy" id="1053231"/>
    <lineage>
        <taxon>Bacteria</taxon>
        <taxon>Bacillati</taxon>
        <taxon>Bacillota</taxon>
        <taxon>Bacilli</taxon>
        <taxon>Bacillales</taxon>
        <taxon>Bacillaceae</taxon>
        <taxon>Bacillus</taxon>
        <taxon>Bacillus cereus group</taxon>
    </lineage>
</organism>
<comment type="caution">
    <text evidence="1">The sequence shown here is derived from an EMBL/GenBank/DDBJ whole genome shotgun (WGS) entry which is preliminary data.</text>
</comment>
<name>R8QXS4_BACCE</name>
<dbReference type="HOGENOM" id="CLU_2858107_0_0_9"/>
<dbReference type="RefSeq" id="WP_016103630.1">
    <property type="nucleotide sequence ID" value="NZ_KB976794.1"/>
</dbReference>
<evidence type="ECO:0000313" key="1">
    <source>
        <dbReference type="EMBL" id="EOP75629.1"/>
    </source>
</evidence>
<reference evidence="1 2" key="1">
    <citation type="submission" date="2012-12" db="EMBL/GenBank/DDBJ databases">
        <title>The Genome Sequence of Bacillus cereus VD118.</title>
        <authorList>
            <consortium name="The Broad Institute Genome Sequencing Platform"/>
            <consortium name="The Broad Institute Genome Sequencing Center for Infectious Disease"/>
            <person name="Feldgarden M."/>
            <person name="Van der Auwera G.A."/>
            <person name="Mahillon J."/>
            <person name="Duprez V."/>
            <person name="Timmery S."/>
            <person name="Mattelet C."/>
            <person name="Dierick K."/>
            <person name="Sun M."/>
            <person name="Yu Z."/>
            <person name="Zhu L."/>
            <person name="Hu X."/>
            <person name="Shank E.B."/>
            <person name="Swiecicka I."/>
            <person name="Hansen B.M."/>
            <person name="Andrup L."/>
            <person name="Walker B."/>
            <person name="Young S.K."/>
            <person name="Zeng Q."/>
            <person name="Gargeya S."/>
            <person name="Fitzgerald M."/>
            <person name="Haas B."/>
            <person name="Abouelleil A."/>
            <person name="Alvarado L."/>
            <person name="Arachchi H.M."/>
            <person name="Berlin A.M."/>
            <person name="Chapman S.B."/>
            <person name="Dewar J."/>
            <person name="Goldberg J."/>
            <person name="Griggs A."/>
            <person name="Gujja S."/>
            <person name="Hansen M."/>
            <person name="Howarth C."/>
            <person name="Imamovic A."/>
            <person name="Larimer J."/>
            <person name="McCowan C."/>
            <person name="Murphy C."/>
            <person name="Neiman D."/>
            <person name="Pearson M."/>
            <person name="Priest M."/>
            <person name="Roberts A."/>
            <person name="Saif S."/>
            <person name="Shea T."/>
            <person name="Sisk P."/>
            <person name="Sykes S."/>
            <person name="Wortman J."/>
            <person name="Nusbaum C."/>
            <person name="Birren B."/>
        </authorList>
    </citation>
    <scope>NUCLEOTIDE SEQUENCE [LARGE SCALE GENOMIC DNA]</scope>
    <source>
        <strain evidence="1 2">VD118</strain>
    </source>
</reference>
<sequence length="64" mass="7688">MPAEATGYKYAVLYKSKFMGIVSKFELGWVFVEEFNHFTKLNLKTYSMRKRAVDTYYEKLIELY</sequence>
<dbReference type="EMBL" id="AHEZ01000017">
    <property type="protein sequence ID" value="EOP75629.1"/>
    <property type="molecule type" value="Genomic_DNA"/>
</dbReference>
<accession>R8QXS4</accession>
<dbReference type="PATRIC" id="fig|1053231.3.peg.627"/>
<gene>
    <name evidence="1" type="ORF">IIQ_05478</name>
</gene>
<dbReference type="Proteomes" id="UP000014019">
    <property type="component" value="Unassembled WGS sequence"/>
</dbReference>
<protein>
    <submittedName>
        <fullName evidence="1">Uncharacterized protein</fullName>
    </submittedName>
</protein>